<proteinExistence type="predicted"/>
<name>A0ABY1QTD5_9BURK</name>
<evidence type="ECO:0000313" key="6">
    <source>
        <dbReference type="Proteomes" id="UP001158049"/>
    </source>
</evidence>
<feature type="domain" description="GGDEF" evidence="4">
    <location>
        <begin position="373"/>
        <end position="505"/>
    </location>
</feature>
<evidence type="ECO:0000259" key="4">
    <source>
        <dbReference type="PROSITE" id="PS50887"/>
    </source>
</evidence>
<dbReference type="Proteomes" id="UP001158049">
    <property type="component" value="Unassembled WGS sequence"/>
</dbReference>
<dbReference type="SUPFAM" id="SSF55073">
    <property type="entry name" value="Nucleotide cyclase"/>
    <property type="match status" value="1"/>
</dbReference>
<dbReference type="SMART" id="SM00267">
    <property type="entry name" value="GGDEF"/>
    <property type="match status" value="1"/>
</dbReference>
<dbReference type="Gene3D" id="3.30.70.270">
    <property type="match status" value="1"/>
</dbReference>
<dbReference type="PANTHER" id="PTHR45138:SF9">
    <property type="entry name" value="DIGUANYLATE CYCLASE DGCM-RELATED"/>
    <property type="match status" value="1"/>
</dbReference>
<sequence>MFKKVLGQSIEKAAPAPSSVNPALVESAGNVLHAVAEQLLQARGELSVFGSRLNRSLQREDWPLATRTLLDLVETSAELSTRVTPARHEAADHLLSRQAHSAVSDASAAAWKGSVSALLETGIPALLPADAAIAEQVRQAARQVEKSGLDETGEALERIHAFVTSCNGHGASIDARQALLLDVLRQLTANVAVLSEQASWAHGQVANIESLLAGPLSVDLLQAAIENLKDVAQRQGDIRKDRDSTRDSVEHMLQAFLSNLDTVASATSQYHARIGDYAEQLASVLTAEQLQPILAGVRRDTAAVEVQARTAREQVSAARSELHEAQARVRALEAKLEEMSELAREDPLTKSLNRRGMMEALGREMNRSKRYRIPLCIALLDIDNFKQLNDRLGHQAGDNALVHLVTVIKATLRQMDVIARFGGEEFLLLLPSTSLDDAMLAVTRIQRELTRSIFMHEHQRVLVTFSAGAALVDGNESQDGLIQRVDAALYRAKREGKNRVVAADCAAAELAA</sequence>
<dbReference type="Pfam" id="PF00990">
    <property type="entry name" value="GGDEF"/>
    <property type="match status" value="1"/>
</dbReference>
<feature type="coiled-coil region" evidence="3">
    <location>
        <begin position="308"/>
        <end position="342"/>
    </location>
</feature>
<dbReference type="InterPro" id="IPR043128">
    <property type="entry name" value="Rev_trsase/Diguanyl_cyclase"/>
</dbReference>
<comment type="caution">
    <text evidence="5">The sequence shown here is derived from an EMBL/GenBank/DDBJ whole genome shotgun (WGS) entry which is preliminary data.</text>
</comment>
<accession>A0ABY1QTD5</accession>
<keyword evidence="3" id="KW-0175">Coiled coil</keyword>
<evidence type="ECO:0000256" key="1">
    <source>
        <dbReference type="ARBA" id="ARBA00012528"/>
    </source>
</evidence>
<dbReference type="EC" id="2.7.7.65" evidence="1"/>
<evidence type="ECO:0000313" key="5">
    <source>
        <dbReference type="EMBL" id="SMP79711.1"/>
    </source>
</evidence>
<dbReference type="InterPro" id="IPR050469">
    <property type="entry name" value="Diguanylate_Cyclase"/>
</dbReference>
<dbReference type="InterPro" id="IPR000160">
    <property type="entry name" value="GGDEF_dom"/>
</dbReference>
<gene>
    <name evidence="5" type="ORF">SAMN06295970_13240</name>
</gene>
<dbReference type="EMBL" id="FXUL01000032">
    <property type="protein sequence ID" value="SMP79711.1"/>
    <property type="molecule type" value="Genomic_DNA"/>
</dbReference>
<dbReference type="PANTHER" id="PTHR45138">
    <property type="entry name" value="REGULATORY COMPONENTS OF SENSORY TRANSDUCTION SYSTEM"/>
    <property type="match status" value="1"/>
</dbReference>
<dbReference type="NCBIfam" id="TIGR00254">
    <property type="entry name" value="GGDEF"/>
    <property type="match status" value="1"/>
</dbReference>
<evidence type="ECO:0000256" key="3">
    <source>
        <dbReference type="SAM" id="Coils"/>
    </source>
</evidence>
<dbReference type="InterPro" id="IPR029787">
    <property type="entry name" value="Nucleotide_cyclase"/>
</dbReference>
<dbReference type="PROSITE" id="PS50887">
    <property type="entry name" value="GGDEF"/>
    <property type="match status" value="1"/>
</dbReference>
<protein>
    <recommendedName>
        <fullName evidence="1">diguanylate cyclase</fullName>
        <ecNumber evidence="1">2.7.7.65</ecNumber>
    </recommendedName>
</protein>
<reference evidence="5 6" key="1">
    <citation type="submission" date="2017-05" db="EMBL/GenBank/DDBJ databases">
        <authorList>
            <person name="Varghese N."/>
            <person name="Submissions S."/>
        </authorList>
    </citation>
    <scope>NUCLEOTIDE SEQUENCE [LARGE SCALE GENOMIC DNA]</scope>
    <source>
        <strain evidence="5 6">DSM 26001</strain>
    </source>
</reference>
<organism evidence="5 6">
    <name type="scientific">Noviherbaspirillum suwonense</name>
    <dbReference type="NCBI Taxonomy" id="1224511"/>
    <lineage>
        <taxon>Bacteria</taxon>
        <taxon>Pseudomonadati</taxon>
        <taxon>Pseudomonadota</taxon>
        <taxon>Betaproteobacteria</taxon>
        <taxon>Burkholderiales</taxon>
        <taxon>Oxalobacteraceae</taxon>
        <taxon>Noviherbaspirillum</taxon>
    </lineage>
</organism>
<keyword evidence="6" id="KW-1185">Reference proteome</keyword>
<evidence type="ECO:0000256" key="2">
    <source>
        <dbReference type="ARBA" id="ARBA00034247"/>
    </source>
</evidence>
<comment type="catalytic activity">
    <reaction evidence="2">
        <text>2 GTP = 3',3'-c-di-GMP + 2 diphosphate</text>
        <dbReference type="Rhea" id="RHEA:24898"/>
        <dbReference type="ChEBI" id="CHEBI:33019"/>
        <dbReference type="ChEBI" id="CHEBI:37565"/>
        <dbReference type="ChEBI" id="CHEBI:58805"/>
        <dbReference type="EC" id="2.7.7.65"/>
    </reaction>
</comment>
<dbReference type="CDD" id="cd01949">
    <property type="entry name" value="GGDEF"/>
    <property type="match status" value="1"/>
</dbReference>
<dbReference type="RefSeq" id="WP_283445331.1">
    <property type="nucleotide sequence ID" value="NZ_FXUL01000032.1"/>
</dbReference>